<dbReference type="RefSeq" id="XP_012943045.1">
    <property type="nucleotide sequence ID" value="XM_013087591.2"/>
</dbReference>
<dbReference type="PROSITE" id="PS50812">
    <property type="entry name" value="PWWP"/>
    <property type="match status" value="1"/>
</dbReference>
<sequence>MVLTFASIDASTQDRVKVKYRDHPRQSIVLSSLVNWLGEKISAMSGTEAEDTVNTTPIDTKKTADKKKNGKMKPIFAVPKVTTGAVNKSLSMNEKTSQKKVTKTQRETSGDNCKKLTENISHSKVADTPAIKKPRKSNTEARSLTQEEYDDIFINVLLPVSLDDSDRVPTKKVHQSSAKSMRHEDNFGETNSTEWNSGHEDEEIDDWNEDHPEIVEIPPPKESKDSGNHFKKQTADAKKLYELKQVKLSFPSDVKMSNNAGDNGKPKKTVKKAHSMTDSLKSSNDEEKENSQSTRSLNPPKDCHVSKYENDGGKSKKKAWKTSGMMESRENSLNKGKANKQYQGPKSFQKDFQAKNKVAKRSGQKELLKEQQRKRFSQGKNKKKMTREETSDDSSSSDEEIGTWVQCCNLWCKKWRYLPDVDDPARIPDKWVCSMNTDKKHNSCESAEVKYDESEHIFTKFTPGSVVWAKMDGYPWWPAMIESDCDYDTYFELLSEDSMHPTQYHVSFFDDCVSRAWIKAAWISPYQGQQPRNSALSKRSQSHKKEIEIAKRNADYALKLSLKERLETYGFATRYSRHKRQHKQYSGNGRDGSVGSSRRKVKKLKTQGKKDSQQVVVPLSRGSCEQNSKKDSCIADDGNSTEENESTDNRNCSSKGVTSVHQRKERFDKEIFTMEASTAQSQEAELPSSSAGQVSQDTEEVSESSSESLPGSEGGDADNVLAHGEMEKEVGEPVDGQDVVKGGMETLKNGVCEKPDEELGARDNASDSEVHSDLENTDTATSSKEIEQSEIVEHDRIASDVVERNFDNETVCEGKKADVVTCEEKQEEESSVGTKSKTSGKSSGHTRGSNKSTRGSEEVVGGGEDLENKKKRKLASVKSNNKPVNEENKEDVSNSLCDDTLSTKKSLKDKIPSKSKKLKFDSEKSVASDSDDETNVTEENSMGIAENGSQNKKIFSKSRSKDSNKKSKNSAMSKKDSEVQVDGSEKGKENTEKVSKIQRDQEKSFHKVRKHNNFSAPQISKSSSHSDGVVPSQPLKENGTNKPKKSSYARAVRPAVTDQNVPDLEADVTSIIESEGTLTLKTDSSSVKKQEKILRDSIDKLESGDEEESFDLGDVYKKSVQSPRSKVPQDSDCESLDLEVDAVSPKVIAENVQGIQGDIHGRFAGTCFDQGSDSDPFDAIEQ</sequence>
<feature type="compositionally biased region" description="Basic and acidic residues" evidence="4">
    <location>
        <begin position="973"/>
        <end position="1005"/>
    </location>
</feature>
<feature type="region of interest" description="Disordered" evidence="4">
    <location>
        <begin position="577"/>
        <end position="1056"/>
    </location>
</feature>
<feature type="compositionally biased region" description="Basic and acidic residues" evidence="4">
    <location>
        <begin position="301"/>
        <end position="314"/>
    </location>
</feature>
<feature type="domain" description="CW-type" evidence="6">
    <location>
        <begin position="398"/>
        <end position="452"/>
    </location>
</feature>
<accession>A0ABM1A8U6</accession>
<dbReference type="PROSITE" id="PS51050">
    <property type="entry name" value="ZF_CW"/>
    <property type="match status" value="1"/>
</dbReference>
<feature type="region of interest" description="Disordered" evidence="4">
    <location>
        <begin position="91"/>
        <end position="111"/>
    </location>
</feature>
<protein>
    <submittedName>
        <fullName evidence="8">Uncharacterized protein LOC101849957 isoform X1</fullName>
    </submittedName>
</protein>
<evidence type="ECO:0000256" key="3">
    <source>
        <dbReference type="ARBA" id="ARBA00022833"/>
    </source>
</evidence>
<dbReference type="CDD" id="cd20145">
    <property type="entry name" value="PWWP_ZCWPW1"/>
    <property type="match status" value="1"/>
</dbReference>
<feature type="compositionally biased region" description="Polar residues" evidence="4">
    <location>
        <begin position="649"/>
        <end position="660"/>
    </location>
</feature>
<feature type="compositionally biased region" description="Basic and acidic residues" evidence="4">
    <location>
        <begin position="906"/>
        <end position="926"/>
    </location>
</feature>
<feature type="compositionally biased region" description="Basic and acidic residues" evidence="4">
    <location>
        <begin position="363"/>
        <end position="373"/>
    </location>
</feature>
<dbReference type="SMART" id="SM00293">
    <property type="entry name" value="PWWP"/>
    <property type="match status" value="1"/>
</dbReference>
<feature type="region of interest" description="Disordered" evidence="4">
    <location>
        <begin position="123"/>
        <end position="143"/>
    </location>
</feature>
<dbReference type="SUPFAM" id="SSF63748">
    <property type="entry name" value="Tudor/PWWP/MBT"/>
    <property type="match status" value="1"/>
</dbReference>
<keyword evidence="2" id="KW-0863">Zinc-finger</keyword>
<reference evidence="8" key="1">
    <citation type="submission" date="2025-08" db="UniProtKB">
        <authorList>
            <consortium name="RefSeq"/>
        </authorList>
    </citation>
    <scope>IDENTIFICATION</scope>
</reference>
<proteinExistence type="predicted"/>
<evidence type="ECO:0000256" key="1">
    <source>
        <dbReference type="ARBA" id="ARBA00022723"/>
    </source>
</evidence>
<feature type="compositionally biased region" description="Basic and acidic residues" evidence="4">
    <location>
        <begin position="784"/>
        <end position="824"/>
    </location>
</feature>
<evidence type="ECO:0000259" key="6">
    <source>
        <dbReference type="PROSITE" id="PS51050"/>
    </source>
</evidence>
<evidence type="ECO:0000256" key="4">
    <source>
        <dbReference type="SAM" id="MobiDB-lite"/>
    </source>
</evidence>
<feature type="compositionally biased region" description="Basic residues" evidence="4">
    <location>
        <begin position="597"/>
        <end position="607"/>
    </location>
</feature>
<feature type="compositionally biased region" description="Basic and acidic residues" evidence="4">
    <location>
        <begin position="209"/>
        <end position="236"/>
    </location>
</feature>
<dbReference type="GeneID" id="101849957"/>
<feature type="domain" description="PWWP" evidence="5">
    <location>
        <begin position="463"/>
        <end position="529"/>
    </location>
</feature>
<dbReference type="InterPro" id="IPR042778">
    <property type="entry name" value="ZCWPW1/ZCWPW2"/>
</dbReference>
<dbReference type="Gene3D" id="2.30.30.140">
    <property type="match status" value="1"/>
</dbReference>
<dbReference type="Proteomes" id="UP000694888">
    <property type="component" value="Unplaced"/>
</dbReference>
<dbReference type="PANTHER" id="PTHR15999:SF2">
    <property type="entry name" value="ZINC FINGER CW-TYPE PWWP DOMAIN PROTEIN 1"/>
    <property type="match status" value="1"/>
</dbReference>
<dbReference type="InterPro" id="IPR011124">
    <property type="entry name" value="Znf_CW"/>
</dbReference>
<dbReference type="PANTHER" id="PTHR15999">
    <property type="entry name" value="ZINC FINGER CW-TYPE PWWP DOMAIN PROTEIN 1"/>
    <property type="match status" value="1"/>
</dbReference>
<feature type="compositionally biased region" description="Low complexity" evidence="4">
    <location>
        <begin position="831"/>
        <end position="849"/>
    </location>
</feature>
<keyword evidence="1" id="KW-0479">Metal-binding</keyword>
<feature type="region of interest" description="Disordered" evidence="4">
    <location>
        <begin position="166"/>
        <end position="236"/>
    </location>
</feature>
<feature type="compositionally biased region" description="Acidic residues" evidence="4">
    <location>
        <begin position="390"/>
        <end position="399"/>
    </location>
</feature>
<dbReference type="Pfam" id="PF00855">
    <property type="entry name" value="PWWP"/>
    <property type="match status" value="1"/>
</dbReference>
<dbReference type="InterPro" id="IPR000313">
    <property type="entry name" value="PWWP_dom"/>
</dbReference>
<feature type="compositionally biased region" description="Polar residues" evidence="4">
    <location>
        <begin position="675"/>
        <end position="696"/>
    </location>
</feature>
<dbReference type="Pfam" id="PF07496">
    <property type="entry name" value="zf-CW"/>
    <property type="match status" value="1"/>
</dbReference>
<feature type="compositionally biased region" description="Basic and acidic residues" evidence="4">
    <location>
        <begin position="751"/>
        <end position="774"/>
    </location>
</feature>
<evidence type="ECO:0000313" key="7">
    <source>
        <dbReference type="Proteomes" id="UP000694888"/>
    </source>
</evidence>
<dbReference type="Gene3D" id="3.30.40.100">
    <property type="match status" value="1"/>
</dbReference>
<evidence type="ECO:0000313" key="8">
    <source>
        <dbReference type="RefSeq" id="XP_012943045.1"/>
    </source>
</evidence>
<feature type="compositionally biased region" description="Polar residues" evidence="4">
    <location>
        <begin position="1013"/>
        <end position="1026"/>
    </location>
</feature>
<keyword evidence="3" id="KW-0862">Zinc</keyword>
<feature type="region of interest" description="Disordered" evidence="4">
    <location>
        <begin position="248"/>
        <end position="399"/>
    </location>
</feature>
<feature type="compositionally biased region" description="Basic residues" evidence="4">
    <location>
        <begin position="374"/>
        <end position="385"/>
    </location>
</feature>
<name>A0ABM1A8U6_APLCA</name>
<evidence type="ECO:0000259" key="5">
    <source>
        <dbReference type="PROSITE" id="PS50812"/>
    </source>
</evidence>
<organism evidence="7 8">
    <name type="scientific">Aplysia californica</name>
    <name type="common">California sea hare</name>
    <dbReference type="NCBI Taxonomy" id="6500"/>
    <lineage>
        <taxon>Eukaryota</taxon>
        <taxon>Metazoa</taxon>
        <taxon>Spiralia</taxon>
        <taxon>Lophotrochozoa</taxon>
        <taxon>Mollusca</taxon>
        <taxon>Gastropoda</taxon>
        <taxon>Heterobranchia</taxon>
        <taxon>Euthyneura</taxon>
        <taxon>Tectipleura</taxon>
        <taxon>Aplysiida</taxon>
        <taxon>Aplysioidea</taxon>
        <taxon>Aplysiidae</taxon>
        <taxon>Aplysia</taxon>
    </lineage>
</organism>
<gene>
    <name evidence="8" type="primary">LOC101849957</name>
</gene>
<keyword evidence="7" id="KW-1185">Reference proteome</keyword>
<evidence type="ECO:0000256" key="2">
    <source>
        <dbReference type="ARBA" id="ARBA00022771"/>
    </source>
</evidence>